<keyword evidence="1" id="KW-0812">Transmembrane</keyword>
<name>A0A7T7FAR0_9SPHI</name>
<evidence type="ECO:0000313" key="3">
    <source>
        <dbReference type="Proteomes" id="UP000429232"/>
    </source>
</evidence>
<keyword evidence="1" id="KW-1133">Transmembrane helix</keyword>
<sequence>MGKSNNWHEDYHNSRGYGQKLADGVANGMGSWKFIIAQTVIVLLWIG</sequence>
<organism evidence="2 3">
    <name type="scientific">Mucilaginibacter ginkgonis</name>
    <dbReference type="NCBI Taxonomy" id="2682091"/>
    <lineage>
        <taxon>Bacteria</taxon>
        <taxon>Pseudomonadati</taxon>
        <taxon>Bacteroidota</taxon>
        <taxon>Sphingobacteriia</taxon>
        <taxon>Sphingobacteriales</taxon>
        <taxon>Sphingobacteriaceae</taxon>
        <taxon>Mucilaginibacter</taxon>
    </lineage>
</organism>
<evidence type="ECO:0000313" key="2">
    <source>
        <dbReference type="EMBL" id="QQL49935.1"/>
    </source>
</evidence>
<keyword evidence="1" id="KW-0472">Membrane</keyword>
<dbReference type="RefSeq" id="WP_198173498.1">
    <property type="nucleotide sequence ID" value="NZ_CP066775.1"/>
</dbReference>
<dbReference type="Proteomes" id="UP000429232">
    <property type="component" value="Chromosome"/>
</dbReference>
<dbReference type="AlphaFoldDB" id="A0A7T7FAR0"/>
<evidence type="ECO:0000256" key="1">
    <source>
        <dbReference type="SAM" id="Phobius"/>
    </source>
</evidence>
<protein>
    <submittedName>
        <fullName evidence="2">Uncharacterized protein</fullName>
    </submittedName>
</protein>
<reference evidence="2 3" key="1">
    <citation type="submission" date="2020-12" db="EMBL/GenBank/DDBJ databases">
        <title>HMF7856_wgs.fasta genome submission.</title>
        <authorList>
            <person name="Kang H."/>
            <person name="Kim H."/>
            <person name="Joh K."/>
        </authorList>
    </citation>
    <scope>NUCLEOTIDE SEQUENCE [LARGE SCALE GENOMIC DNA]</scope>
    <source>
        <strain evidence="2 3">HMF7856</strain>
    </source>
</reference>
<dbReference type="KEGG" id="mgik:GO620_000345"/>
<keyword evidence="3" id="KW-1185">Reference proteome</keyword>
<dbReference type="EMBL" id="CP066775">
    <property type="protein sequence ID" value="QQL49935.1"/>
    <property type="molecule type" value="Genomic_DNA"/>
</dbReference>
<accession>A0A7T7FAR0</accession>
<feature type="transmembrane region" description="Helical" evidence="1">
    <location>
        <begin position="29"/>
        <end position="46"/>
    </location>
</feature>
<proteinExistence type="predicted"/>
<gene>
    <name evidence="2" type="ORF">GO620_000345</name>
</gene>